<organism evidence="1 2">
    <name type="scientific">Bacillus arachidis</name>
    <dbReference type="NCBI Taxonomy" id="2819290"/>
    <lineage>
        <taxon>Bacteria</taxon>
        <taxon>Bacillati</taxon>
        <taxon>Bacillota</taxon>
        <taxon>Bacilli</taxon>
        <taxon>Bacillales</taxon>
        <taxon>Bacillaceae</taxon>
        <taxon>Bacillus</taxon>
    </lineage>
</organism>
<dbReference type="Proteomes" id="UP000677611">
    <property type="component" value="Unassembled WGS sequence"/>
</dbReference>
<gene>
    <name evidence="1" type="ORF">J4P90_06895</name>
</gene>
<protein>
    <submittedName>
        <fullName evidence="1">DUF1259 domain-containing protein</fullName>
    </submittedName>
</protein>
<evidence type="ECO:0000313" key="2">
    <source>
        <dbReference type="Proteomes" id="UP000677611"/>
    </source>
</evidence>
<evidence type="ECO:0000313" key="1">
    <source>
        <dbReference type="EMBL" id="MBO1624980.1"/>
    </source>
</evidence>
<accession>A0ABS3NVT6</accession>
<dbReference type="Pfam" id="PF07485">
    <property type="entry name" value="DUF1529"/>
    <property type="match status" value="1"/>
</dbReference>
<reference evidence="1 2" key="1">
    <citation type="submission" date="2021-03" db="EMBL/GenBank/DDBJ databases">
        <title>Identification of novel Bacillus strains.</title>
        <authorList>
            <person name="Xiao Z."/>
            <person name="Li Y."/>
            <person name="Shen J."/>
        </authorList>
    </citation>
    <scope>NUCLEOTIDE SEQUENCE [LARGE SCALE GENOMIC DNA]</scope>
    <source>
        <strain evidence="1 2">SY8</strain>
    </source>
</reference>
<sequence>MYSDDYHSCESRCSSSSQLCNEFARILGGEGSVTPEGVCLVQKFRNIRFTILGRRTRSPLVNPQFFSFEDLDSRGNALNLGETVLLQEEINPLLTELRKRDIIVTAIHNHWLFDEPRAMYMHFESIEPPLEFARKIRAAFRVLRG</sequence>
<comment type="caution">
    <text evidence="1">The sequence shown here is derived from an EMBL/GenBank/DDBJ whole genome shotgun (WGS) entry which is preliminary data.</text>
</comment>
<keyword evidence="2" id="KW-1185">Reference proteome</keyword>
<dbReference type="InterPro" id="IPR011094">
    <property type="entry name" value="Uncharacterised_LppY/LpqO"/>
</dbReference>
<name>A0ABS3NVT6_9BACI</name>
<dbReference type="EMBL" id="JAGDQJ010000007">
    <property type="protein sequence ID" value="MBO1624980.1"/>
    <property type="molecule type" value="Genomic_DNA"/>
</dbReference>
<dbReference type="RefSeq" id="WP_026590354.1">
    <property type="nucleotide sequence ID" value="NZ_JAGDQJ010000007.1"/>
</dbReference>
<proteinExistence type="predicted"/>